<dbReference type="Proteomes" id="UP001066276">
    <property type="component" value="Chromosome 5"/>
</dbReference>
<dbReference type="AlphaFoldDB" id="A0AAV7RFB3"/>
<dbReference type="EMBL" id="JANPWB010000009">
    <property type="protein sequence ID" value="KAJ1151499.1"/>
    <property type="molecule type" value="Genomic_DNA"/>
</dbReference>
<protein>
    <submittedName>
        <fullName evidence="1">Uncharacterized protein</fullName>
    </submittedName>
</protein>
<name>A0AAV7RFB3_PLEWA</name>
<comment type="caution">
    <text evidence="1">The sequence shown here is derived from an EMBL/GenBank/DDBJ whole genome shotgun (WGS) entry which is preliminary data.</text>
</comment>
<proteinExistence type="predicted"/>
<reference evidence="1" key="1">
    <citation type="journal article" date="2022" name="bioRxiv">
        <title>Sequencing and chromosome-scale assembly of the giantPleurodeles waltlgenome.</title>
        <authorList>
            <person name="Brown T."/>
            <person name="Elewa A."/>
            <person name="Iarovenko S."/>
            <person name="Subramanian E."/>
            <person name="Araus A.J."/>
            <person name="Petzold A."/>
            <person name="Susuki M."/>
            <person name="Suzuki K.-i.T."/>
            <person name="Hayashi T."/>
            <person name="Toyoda A."/>
            <person name="Oliveira C."/>
            <person name="Osipova E."/>
            <person name="Leigh N.D."/>
            <person name="Simon A."/>
            <person name="Yun M.H."/>
        </authorList>
    </citation>
    <scope>NUCLEOTIDE SEQUENCE</scope>
    <source>
        <strain evidence="1">20211129_DDA</strain>
        <tissue evidence="1">Liver</tissue>
    </source>
</reference>
<evidence type="ECO:0000313" key="1">
    <source>
        <dbReference type="EMBL" id="KAJ1151499.1"/>
    </source>
</evidence>
<sequence>MFSVASFWCSPLGPRCPSERTKEDTAGGEFLVFSPWSTMSLGKNKRGYSRSKHFDLLKLRVHPNKKNVRPLAVHKMRTNVATGEKG</sequence>
<keyword evidence="2" id="KW-1185">Reference proteome</keyword>
<gene>
    <name evidence="1" type="ORF">NDU88_004279</name>
</gene>
<accession>A0AAV7RFB3</accession>
<organism evidence="1 2">
    <name type="scientific">Pleurodeles waltl</name>
    <name type="common">Iberian ribbed newt</name>
    <dbReference type="NCBI Taxonomy" id="8319"/>
    <lineage>
        <taxon>Eukaryota</taxon>
        <taxon>Metazoa</taxon>
        <taxon>Chordata</taxon>
        <taxon>Craniata</taxon>
        <taxon>Vertebrata</taxon>
        <taxon>Euteleostomi</taxon>
        <taxon>Amphibia</taxon>
        <taxon>Batrachia</taxon>
        <taxon>Caudata</taxon>
        <taxon>Salamandroidea</taxon>
        <taxon>Salamandridae</taxon>
        <taxon>Pleurodelinae</taxon>
        <taxon>Pleurodeles</taxon>
    </lineage>
</organism>
<evidence type="ECO:0000313" key="2">
    <source>
        <dbReference type="Proteomes" id="UP001066276"/>
    </source>
</evidence>